<keyword evidence="3" id="KW-1185">Reference proteome</keyword>
<gene>
    <name evidence="2" type="ORF">FHR82_008682</name>
</gene>
<evidence type="ECO:0000313" key="3">
    <source>
        <dbReference type="Proteomes" id="UP000520767"/>
    </source>
</evidence>
<dbReference type="AlphaFoldDB" id="A0A7W7QEZ6"/>
<name>A0A7W7QEZ6_9PSEU</name>
<evidence type="ECO:0000256" key="1">
    <source>
        <dbReference type="SAM" id="MobiDB-lite"/>
    </source>
</evidence>
<dbReference type="Proteomes" id="UP000520767">
    <property type="component" value="Unassembled WGS sequence"/>
</dbReference>
<reference evidence="2 3" key="1">
    <citation type="submission" date="2020-08" db="EMBL/GenBank/DDBJ databases">
        <title>Genomic Encyclopedia of Type Strains, Phase III (KMG-III): the genomes of soil and plant-associated and newly described type strains.</title>
        <authorList>
            <person name="Whitman W."/>
        </authorList>
    </citation>
    <scope>NUCLEOTIDE SEQUENCE [LARGE SCALE GENOMIC DNA]</scope>
    <source>
        <strain evidence="2 3">CECT 8960</strain>
    </source>
</reference>
<evidence type="ECO:0000313" key="2">
    <source>
        <dbReference type="EMBL" id="MBB4912411.1"/>
    </source>
</evidence>
<accession>A0A7W7QEZ6</accession>
<sequence>MAYDTDPAGRARELPRGVTHARALSAKRGR</sequence>
<organism evidence="2 3">
    <name type="scientific">Actinophytocola algeriensis</name>
    <dbReference type="NCBI Taxonomy" id="1768010"/>
    <lineage>
        <taxon>Bacteria</taxon>
        <taxon>Bacillati</taxon>
        <taxon>Actinomycetota</taxon>
        <taxon>Actinomycetes</taxon>
        <taxon>Pseudonocardiales</taxon>
        <taxon>Pseudonocardiaceae</taxon>
    </lineage>
</organism>
<dbReference type="EMBL" id="JACHJQ010000013">
    <property type="protein sequence ID" value="MBB4912411.1"/>
    <property type="molecule type" value="Genomic_DNA"/>
</dbReference>
<feature type="region of interest" description="Disordered" evidence="1">
    <location>
        <begin position="1"/>
        <end position="30"/>
    </location>
</feature>
<protein>
    <submittedName>
        <fullName evidence="2">Uncharacterized protein</fullName>
    </submittedName>
</protein>
<comment type="caution">
    <text evidence="2">The sequence shown here is derived from an EMBL/GenBank/DDBJ whole genome shotgun (WGS) entry which is preliminary data.</text>
</comment>
<proteinExistence type="predicted"/>